<reference evidence="11" key="1">
    <citation type="journal article" date="2017" name="Mycologia">
        <title>Fusarium algeriense, sp. nov., a novel toxigenic crown rot pathogen of durum wheat from Algeria is nested in the Fusarium burgessii species complex.</title>
        <authorList>
            <person name="Laraba I."/>
            <person name="Keddad A."/>
            <person name="Boureghda H."/>
            <person name="Abdallah N."/>
            <person name="Vaughan M.M."/>
            <person name="Proctor R.H."/>
            <person name="Busman M."/>
            <person name="O'Donnell K."/>
        </authorList>
    </citation>
    <scope>NUCLEOTIDE SEQUENCE</scope>
    <source>
        <strain evidence="11">NRRL 25174</strain>
    </source>
</reference>
<dbReference type="InterPro" id="IPR004813">
    <property type="entry name" value="OPT"/>
</dbReference>
<keyword evidence="3" id="KW-0813">Transport</keyword>
<dbReference type="OrthoDB" id="9986677at2759"/>
<evidence type="ECO:0000256" key="4">
    <source>
        <dbReference type="ARBA" id="ARBA00022692"/>
    </source>
</evidence>
<dbReference type="PANTHER" id="PTHR22601">
    <property type="entry name" value="ISP4 LIKE PROTEIN"/>
    <property type="match status" value="1"/>
</dbReference>
<keyword evidence="7 10" id="KW-1133">Transmembrane helix</keyword>
<feature type="compositionally biased region" description="Basic and acidic residues" evidence="9">
    <location>
        <begin position="22"/>
        <end position="32"/>
    </location>
</feature>
<evidence type="ECO:0000256" key="8">
    <source>
        <dbReference type="ARBA" id="ARBA00023136"/>
    </source>
</evidence>
<name>A0A9P5E0A9_9HYPO</name>
<gene>
    <name evidence="11" type="ORF">FBEOM_5044</name>
</gene>
<evidence type="ECO:0000256" key="7">
    <source>
        <dbReference type="ARBA" id="ARBA00022989"/>
    </source>
</evidence>
<dbReference type="AlphaFoldDB" id="A0A9P5E0A9"/>
<protein>
    <submittedName>
        <fullName evidence="11">OPT family small oligopeptide transporter</fullName>
    </submittedName>
</protein>
<comment type="subcellular location">
    <subcellularLocation>
        <location evidence="1">Membrane</location>
        <topology evidence="1">Multi-pass membrane protein</topology>
    </subcellularLocation>
</comment>
<evidence type="ECO:0000256" key="10">
    <source>
        <dbReference type="SAM" id="Phobius"/>
    </source>
</evidence>
<dbReference type="EMBL" id="PVQB02000206">
    <property type="protein sequence ID" value="KAF4340993.1"/>
    <property type="molecule type" value="Genomic_DNA"/>
</dbReference>
<dbReference type="NCBIfam" id="TIGR00728">
    <property type="entry name" value="OPT_sfam"/>
    <property type="match status" value="1"/>
</dbReference>
<evidence type="ECO:0000256" key="5">
    <source>
        <dbReference type="ARBA" id="ARBA00022856"/>
    </source>
</evidence>
<dbReference type="GO" id="GO:0016020">
    <property type="term" value="C:membrane"/>
    <property type="evidence" value="ECO:0007669"/>
    <property type="project" value="UniProtKB-SubCell"/>
</dbReference>
<dbReference type="NCBIfam" id="TIGR00727">
    <property type="entry name" value="ISP4_OPT"/>
    <property type="match status" value="1"/>
</dbReference>
<feature type="region of interest" description="Disordered" evidence="9">
    <location>
        <begin position="1"/>
        <end position="51"/>
    </location>
</feature>
<feature type="transmembrane region" description="Helical" evidence="10">
    <location>
        <begin position="313"/>
        <end position="331"/>
    </location>
</feature>
<feature type="transmembrane region" description="Helical" evidence="10">
    <location>
        <begin position="465"/>
        <end position="482"/>
    </location>
</feature>
<keyword evidence="5" id="KW-0571">Peptide transport</keyword>
<feature type="transmembrane region" description="Helical" evidence="10">
    <location>
        <begin position="385"/>
        <end position="408"/>
    </location>
</feature>
<feature type="transmembrane region" description="Helical" evidence="10">
    <location>
        <begin position="700"/>
        <end position="719"/>
    </location>
</feature>
<dbReference type="GO" id="GO:0035673">
    <property type="term" value="F:oligopeptide transmembrane transporter activity"/>
    <property type="evidence" value="ECO:0007669"/>
    <property type="project" value="InterPro"/>
</dbReference>
<keyword evidence="12" id="KW-1185">Reference proteome</keyword>
<dbReference type="GO" id="GO:0015031">
    <property type="term" value="P:protein transport"/>
    <property type="evidence" value="ECO:0007669"/>
    <property type="project" value="UniProtKB-KW"/>
</dbReference>
<keyword evidence="4 10" id="KW-0812">Transmembrane</keyword>
<accession>A0A9P5E0A9</accession>
<feature type="transmembrane region" description="Helical" evidence="10">
    <location>
        <begin position="629"/>
        <end position="652"/>
    </location>
</feature>
<reference evidence="11" key="2">
    <citation type="submission" date="2020-02" db="EMBL/GenBank/DDBJ databases">
        <title>Identification and distribution of gene clusters putatively required for synthesis of sphingolipid metabolism inhibitors in phylogenetically diverse species of the filamentous fungus Fusarium.</title>
        <authorList>
            <person name="Kim H.-S."/>
            <person name="Busman M."/>
            <person name="Brown D.W."/>
            <person name="Divon H."/>
            <person name="Uhlig S."/>
            <person name="Proctor R.H."/>
        </authorList>
    </citation>
    <scope>NUCLEOTIDE SEQUENCE</scope>
    <source>
        <strain evidence="11">NRRL 25174</strain>
    </source>
</reference>
<feature type="compositionally biased region" description="Basic and acidic residues" evidence="9">
    <location>
        <begin position="42"/>
        <end position="51"/>
    </location>
</feature>
<keyword evidence="6" id="KW-0653">Protein transport</keyword>
<dbReference type="InterPro" id="IPR004648">
    <property type="entry name" value="Oligpept_transpt"/>
</dbReference>
<sequence>MASSEKRPSSVYTDAMALTDPRSNEPDNEPRQPAHSSQGKSQHQEPKEPPSFKDSLKILVEEHEHDQNFPNELLDRAREYLEDGEHDHELGRDIFAEFQAQKDLLINSSIYPEVRAVVDGTDDPTLPVGTFRVFLLGTVFAITGTATEQFFSLRIPPIFLSTYIVQILSLPMGKMLARWLPTRKFRVFSWELTLNPGPFNQKEQILIAMMANVSFGGSAIGAYVVSIVQVLKLDTFYGEKTLSNSIPWQILTLLSTQFLGYGCAGLARRFLVYPTAMIWPRPLANLALTKALNKDNGHSEDAANGWKMSRYRFFLICFTSMFFYYWIPNFLFKSLSLFNWPTWISPSNVTLALIAGSSCGLGLNPLPTLDWNVAVFLGDPIITPFFTLMNLASGMAIMGFIVVPILYFKNVWDTGYFPINGNLIYDNTGSRYNVSHVLQADFRLNETAYNEYSVPLTNSTQLTEYMANFLVYVATPVHMYLWHRKDIMAGMRACLARKTRDEEFSDVHNRLMSAYPECPHWWYIVILVASFIIACVSVSMWPTGMPIWGIVLAVLFTVVLQVPIGMLLAVTNMEVSTRILAMVIAGYVLEGQPIANMIFNMFSFMSTHQSLNFASDLKLAHYAKIPPRWAFAAQVWATLLAGFVGLGVNHWLLRNVEDVCEMHQKDRFTCPRTHTFFMASVIWGAVGPRRLFGTHGPYRAITYAIPLGVVFPIIIYRIAKRWPNSCWRNVNAPVFFTGPMGWAPYNWSFMQGTVVLAFVFNKFVKRRYKAWWEKYAYVLTSSLGAAIGIASVVMYFAVQDRGIELDWWGNRIHMQGVDRGGFVGPDGEVVGCSMLKVPEKGYFDIGFEWRV</sequence>
<evidence type="ECO:0000313" key="11">
    <source>
        <dbReference type="EMBL" id="KAF4340993.1"/>
    </source>
</evidence>
<evidence type="ECO:0000256" key="3">
    <source>
        <dbReference type="ARBA" id="ARBA00022448"/>
    </source>
</evidence>
<evidence type="ECO:0000256" key="2">
    <source>
        <dbReference type="ARBA" id="ARBA00008807"/>
    </source>
</evidence>
<feature type="transmembrane region" description="Helical" evidence="10">
    <location>
        <begin position="205"/>
        <end position="226"/>
    </location>
</feature>
<dbReference type="Proteomes" id="UP000730481">
    <property type="component" value="Unassembled WGS sequence"/>
</dbReference>
<feature type="transmembrane region" description="Helical" evidence="10">
    <location>
        <begin position="745"/>
        <end position="764"/>
    </location>
</feature>
<dbReference type="Pfam" id="PF03169">
    <property type="entry name" value="OPT"/>
    <property type="match status" value="1"/>
</dbReference>
<comment type="caution">
    <text evidence="11">The sequence shown here is derived from an EMBL/GenBank/DDBJ whole genome shotgun (WGS) entry which is preliminary data.</text>
</comment>
<evidence type="ECO:0000256" key="6">
    <source>
        <dbReference type="ARBA" id="ARBA00022927"/>
    </source>
</evidence>
<evidence type="ECO:0000256" key="1">
    <source>
        <dbReference type="ARBA" id="ARBA00004141"/>
    </source>
</evidence>
<organism evidence="11 12">
    <name type="scientific">Fusarium beomiforme</name>
    <dbReference type="NCBI Taxonomy" id="44412"/>
    <lineage>
        <taxon>Eukaryota</taxon>
        <taxon>Fungi</taxon>
        <taxon>Dikarya</taxon>
        <taxon>Ascomycota</taxon>
        <taxon>Pezizomycotina</taxon>
        <taxon>Sordariomycetes</taxon>
        <taxon>Hypocreomycetidae</taxon>
        <taxon>Hypocreales</taxon>
        <taxon>Nectriaceae</taxon>
        <taxon>Fusarium</taxon>
        <taxon>Fusarium burgessii species complex</taxon>
    </lineage>
</organism>
<feature type="transmembrane region" description="Helical" evidence="10">
    <location>
        <begin position="776"/>
        <end position="798"/>
    </location>
</feature>
<feature type="transmembrane region" description="Helical" evidence="10">
    <location>
        <begin position="547"/>
        <end position="570"/>
    </location>
</feature>
<comment type="similarity">
    <text evidence="2">Belongs to the oligopeptide OPT transporter family.</text>
</comment>
<feature type="transmembrane region" description="Helical" evidence="10">
    <location>
        <begin position="343"/>
        <end position="364"/>
    </location>
</feature>
<keyword evidence="8 10" id="KW-0472">Membrane</keyword>
<evidence type="ECO:0000313" key="12">
    <source>
        <dbReference type="Proteomes" id="UP000730481"/>
    </source>
</evidence>
<proteinExistence type="inferred from homology"/>
<feature type="transmembrane region" description="Helical" evidence="10">
    <location>
        <begin position="520"/>
        <end position="541"/>
    </location>
</feature>
<feature type="transmembrane region" description="Helical" evidence="10">
    <location>
        <begin position="158"/>
        <end position="177"/>
    </location>
</feature>
<evidence type="ECO:0000256" key="9">
    <source>
        <dbReference type="SAM" id="MobiDB-lite"/>
    </source>
</evidence>